<organism evidence="2">
    <name type="scientific">Crocidura shantungensis ribovirus 9</name>
    <dbReference type="NCBI Taxonomy" id="3139544"/>
    <lineage>
        <taxon>Viruses</taxon>
        <taxon>Riboviria</taxon>
    </lineage>
</organism>
<evidence type="ECO:0000313" key="2">
    <source>
        <dbReference type="EMBL" id="WZI33406.1"/>
    </source>
</evidence>
<dbReference type="InterPro" id="IPR039530">
    <property type="entry name" value="L_methyltransferase_rhabdo"/>
</dbReference>
<keyword evidence="2" id="KW-0808">Transferase</keyword>
<dbReference type="GO" id="GO:0003968">
    <property type="term" value="F:RNA-directed RNA polymerase activity"/>
    <property type="evidence" value="ECO:0007669"/>
    <property type="project" value="UniProtKB-KW"/>
</dbReference>
<protein>
    <submittedName>
        <fullName evidence="2">RNA-dependent RNA polymerase</fullName>
    </submittedName>
</protein>
<sequence length="649" mass="74883">MVMDYVDELSLINQVQNHVINIVRPKLFLVIPDYIAKHIARRVDLQDLQDMSRLTSIYSQVPIDLSGLPNAIVWTERFKVKALKQHLSPSIIYPEQEVLNLSHGSLINHWFKGYCPGTSASYKLMSIFNHQVQFLANNDLFNTAETCGCFADGLGGYTLLCGRIFHRAKLFFNTLFDTSNLASNGVQSYMPAMISMVPEVMCRVQHLVFTTDIESDITSMNYPDHLLKLGMRMPIIICDAESDSNTGIKSTIEMMSNLLKIAWSSQTKLFIFKTYAYHLDLLYILCTMMSQQYSSVDIVRSIFSNVANSEVYLIGRIVRVCSYVSNVTLQRHNIGEHPRMSLNCVIQPEISFSAFCDKVRAAYSQHFSKICNLVADKYTDKLELPEYTVTIIESHKQWIHVLKRESSQFVFPTHLIRHWKDEVQLVKFSDKFATRWRPSFLTVPLMRKMAIDYCLLLICSTSSPNPVSDFEYLCEHYNGLFYEAIDSSWGFCLSKKDTIYFGKNTKIIDLEHILRAQDKKYILKTAGVVHSHLRPFIRSLIPSLRYPLTPFCPMEDKWWSGINRYHLPLVYTPKHFFEVAFRNPKFVMIVPVTSDLKHLSLEELEAAAAALIYIREAMWMSPERQKEFWMLNIDCQSLIKASRLALDVA</sequence>
<keyword evidence="2" id="KW-0548">Nucleotidyltransferase</keyword>
<reference evidence="2" key="1">
    <citation type="journal article" date="2024" name="NPJ Biofilms Microbiomes">
        <title>Decoding the RNA viromes in shrew lungs along the eastern coast of China.</title>
        <authorList>
            <person name="Zhang J.T."/>
            <person name="Hu Z.Y."/>
            <person name="Tang F."/>
            <person name="Liu Y.T."/>
            <person name="Tan W.L."/>
            <person name="Ma X.F."/>
            <person name="Zhang Y.F."/>
            <person name="Si G.Q."/>
            <person name="Zhang L."/>
            <person name="Zhang M.Q."/>
            <person name="Peng C."/>
            <person name="Fu B.K."/>
            <person name="Fang L.Q."/>
            <person name="Zhang X.A."/>
            <person name="Liu W."/>
        </authorList>
    </citation>
    <scope>NUCLEOTIDE SEQUENCE</scope>
    <source>
        <strain evidence="2">Ribo_23</strain>
    </source>
</reference>
<dbReference type="PROSITE" id="PS51590">
    <property type="entry name" value="SAM_MT_MNV_L"/>
    <property type="match status" value="1"/>
</dbReference>
<dbReference type="InterPro" id="IPR025786">
    <property type="entry name" value="Mononega_L_MeTrfase"/>
</dbReference>
<proteinExistence type="predicted"/>
<accession>A0AB38ZK21</accession>
<dbReference type="Pfam" id="PF14314">
    <property type="entry name" value="Methyltrans_Mon_2nd"/>
    <property type="match status" value="1"/>
</dbReference>
<keyword evidence="2" id="KW-0696">RNA-directed RNA polymerase</keyword>
<evidence type="ECO:0000259" key="1">
    <source>
        <dbReference type="PROSITE" id="PS51590"/>
    </source>
</evidence>
<name>A0AB38ZK21_9VIRU</name>
<dbReference type="EMBL" id="PP272679">
    <property type="protein sequence ID" value="WZI33406.1"/>
    <property type="molecule type" value="Viral_cRNA"/>
</dbReference>
<reference evidence="2" key="2">
    <citation type="submission" date="2024-01" db="EMBL/GenBank/DDBJ databases">
        <authorList>
            <person name="Zhang X.-A."/>
            <person name="Zhang J.-T."/>
            <person name="Hu Z.-Y."/>
            <person name="Liu W."/>
        </authorList>
    </citation>
    <scope>NUCLEOTIDE SEQUENCE</scope>
    <source>
        <strain evidence="2">Ribo_23</strain>
    </source>
</reference>
<feature type="domain" description="Mononegavirus-type SAM-dependent 2'-O-MTase" evidence="1">
    <location>
        <begin position="112"/>
        <end position="314"/>
    </location>
</feature>